<organism evidence="2">
    <name type="scientific">Noccaea caerulescens</name>
    <name type="common">Alpine penny-cress</name>
    <name type="synonym">Thlaspi caerulescens</name>
    <dbReference type="NCBI Taxonomy" id="107243"/>
    <lineage>
        <taxon>Eukaryota</taxon>
        <taxon>Viridiplantae</taxon>
        <taxon>Streptophyta</taxon>
        <taxon>Embryophyta</taxon>
        <taxon>Tracheophyta</taxon>
        <taxon>Spermatophyta</taxon>
        <taxon>Magnoliopsida</taxon>
        <taxon>eudicotyledons</taxon>
        <taxon>Gunneridae</taxon>
        <taxon>Pentapetalae</taxon>
        <taxon>rosids</taxon>
        <taxon>malvids</taxon>
        <taxon>Brassicales</taxon>
        <taxon>Brassicaceae</taxon>
        <taxon>Coluteocarpeae</taxon>
        <taxon>Noccaea</taxon>
    </lineage>
</organism>
<evidence type="ECO:0000256" key="1">
    <source>
        <dbReference type="SAM" id="MobiDB-lite"/>
    </source>
</evidence>
<feature type="region of interest" description="Disordered" evidence="1">
    <location>
        <begin position="1"/>
        <end position="39"/>
    </location>
</feature>
<proteinExistence type="predicted"/>
<sequence>MYPPPPIPISSSSSSPAVDVSSPNRNRHALSRSSRPLRGAASRLLCRASSLRIMLCKSSVRVRETAAEQIEETQSEWA</sequence>
<evidence type="ECO:0000313" key="2">
    <source>
        <dbReference type="EMBL" id="JAU21706.1"/>
    </source>
</evidence>
<gene>
    <name evidence="2" type="ORF">GA_TR3672_c0_g1_i1_g.12603</name>
</gene>
<name>A0A1J3DP12_NOCCA</name>
<accession>A0A1J3DP12</accession>
<protein>
    <submittedName>
        <fullName evidence="2">Uncharacterized protein</fullName>
    </submittedName>
</protein>
<dbReference type="EMBL" id="GEVI01010614">
    <property type="protein sequence ID" value="JAU21706.1"/>
    <property type="molecule type" value="Transcribed_RNA"/>
</dbReference>
<dbReference type="AlphaFoldDB" id="A0A1J3DP12"/>
<reference evidence="2" key="1">
    <citation type="submission" date="2016-07" db="EMBL/GenBank/DDBJ databases">
        <title>De novo transcriptome assembly of four accessions of the metal hyperaccumulator plant Noccaea caerulescens.</title>
        <authorList>
            <person name="Blande D."/>
            <person name="Halimaa P."/>
            <person name="Tervahauta A.I."/>
            <person name="Aarts M.G."/>
            <person name="Karenlampi S.O."/>
        </authorList>
    </citation>
    <scope>NUCLEOTIDE SEQUENCE</scope>
</reference>